<feature type="chain" id="PRO_5039271886" evidence="2">
    <location>
        <begin position="24"/>
        <end position="252"/>
    </location>
</feature>
<reference evidence="3" key="1">
    <citation type="submission" date="2020-10" db="EMBL/GenBank/DDBJ databases">
        <title>Connecting structure to function with the recovery of over 1000 high-quality activated sludge metagenome-assembled genomes encoding full-length rRNA genes using long-read sequencing.</title>
        <authorList>
            <person name="Singleton C.M."/>
            <person name="Petriglieri F."/>
            <person name="Kristensen J.M."/>
            <person name="Kirkegaard R.H."/>
            <person name="Michaelsen T.Y."/>
            <person name="Andersen M.H."/>
            <person name="Karst S.M."/>
            <person name="Dueholm M.S."/>
            <person name="Nielsen P.H."/>
            <person name="Albertsen M."/>
        </authorList>
    </citation>
    <scope>NUCLEOTIDE SEQUENCE</scope>
    <source>
        <strain evidence="3">Skiv_18-Q3-R9-52_MAXAC.067</strain>
    </source>
</reference>
<dbReference type="EMBL" id="JADKIO010000012">
    <property type="protein sequence ID" value="MBK9797881.1"/>
    <property type="molecule type" value="Genomic_DNA"/>
</dbReference>
<proteinExistence type="predicted"/>
<gene>
    <name evidence="3" type="ORF">IPP58_15645</name>
</gene>
<dbReference type="Proteomes" id="UP000886657">
    <property type="component" value="Unassembled WGS sequence"/>
</dbReference>
<comment type="caution">
    <text evidence="3">The sequence shown here is derived from an EMBL/GenBank/DDBJ whole genome shotgun (WGS) entry which is preliminary data.</text>
</comment>
<feature type="signal peptide" evidence="2">
    <location>
        <begin position="1"/>
        <end position="23"/>
    </location>
</feature>
<organism evidence="3 4">
    <name type="scientific">Candidatus Geothrix skivensis</name>
    <dbReference type="NCBI Taxonomy" id="2954439"/>
    <lineage>
        <taxon>Bacteria</taxon>
        <taxon>Pseudomonadati</taxon>
        <taxon>Acidobacteriota</taxon>
        <taxon>Holophagae</taxon>
        <taxon>Holophagales</taxon>
        <taxon>Holophagaceae</taxon>
        <taxon>Geothrix</taxon>
    </lineage>
</organism>
<feature type="compositionally biased region" description="Pro residues" evidence="1">
    <location>
        <begin position="212"/>
        <end position="252"/>
    </location>
</feature>
<dbReference type="AlphaFoldDB" id="A0A9D7XHY6"/>
<accession>A0A9D7XHY6</accession>
<keyword evidence="2" id="KW-0732">Signal</keyword>
<protein>
    <submittedName>
        <fullName evidence="3">Uncharacterized protein</fullName>
    </submittedName>
</protein>
<evidence type="ECO:0000256" key="2">
    <source>
        <dbReference type="SAM" id="SignalP"/>
    </source>
</evidence>
<evidence type="ECO:0000313" key="4">
    <source>
        <dbReference type="Proteomes" id="UP000886657"/>
    </source>
</evidence>
<evidence type="ECO:0000313" key="3">
    <source>
        <dbReference type="EMBL" id="MBK9797881.1"/>
    </source>
</evidence>
<name>A0A9D7XHY6_9BACT</name>
<sequence>MNMRQGVPWLAVTLLFLTTGVPAASQDPPAAEESDCLSENANRKNKMQFFVCLNSKREFWQDQIIKVQTECQPNSVKYAGCYTRYLTLRNKANLLIDMLIAELKYGDNTPPEKFKQLMLAVNNSSQDLDKYIQGTTCEGASNRFLPLLIPLLTAAFLDRSRVLLDGWLSGNRNIKDQRVMELTSQRWRSPQEFGAMPPSAPPAQPQGAPGGYTPPPAGTQPMDSQPPLPSGEPSPLPSSLPPGDPPPPPPPS</sequence>
<evidence type="ECO:0000256" key="1">
    <source>
        <dbReference type="SAM" id="MobiDB-lite"/>
    </source>
</evidence>
<feature type="region of interest" description="Disordered" evidence="1">
    <location>
        <begin position="191"/>
        <end position="252"/>
    </location>
</feature>